<dbReference type="InterPro" id="IPR027007">
    <property type="entry name" value="C2_DOCK-type_domain"/>
</dbReference>
<evidence type="ECO:0000256" key="1">
    <source>
        <dbReference type="PROSITE-ProRule" id="PRU00983"/>
    </source>
</evidence>
<dbReference type="Proteomes" id="UP001345963">
    <property type="component" value="Unassembled WGS sequence"/>
</dbReference>
<evidence type="ECO:0000313" key="3">
    <source>
        <dbReference type="EMBL" id="MED6252908.1"/>
    </source>
</evidence>
<evidence type="ECO:0000313" key="4">
    <source>
        <dbReference type="Proteomes" id="UP001345963"/>
    </source>
</evidence>
<sequence>NLLYVNSQSLNFANRQGSARNITVKVQFMNGEDLSNAMPVIFGKSSCADFYKEAYTAVVYHNRSPDFHDEVKIKLPASLSDHHHILFTFYHVSCQQKQNTPLETPVGYTWIPMLQNGRLRTGHFCLPVSLEKPPQSYSVLSPDVRSDILACYF</sequence>
<gene>
    <name evidence="3" type="primary">DOCK7_6</name>
    <name evidence="3" type="ORF">ATANTOWER_019168</name>
</gene>
<dbReference type="Pfam" id="PF14429">
    <property type="entry name" value="DOCK-C2"/>
    <property type="match status" value="1"/>
</dbReference>
<evidence type="ECO:0000259" key="2">
    <source>
        <dbReference type="PROSITE" id="PS51650"/>
    </source>
</evidence>
<protein>
    <submittedName>
        <fullName evidence="3">Dedicator of cytokinesis protein 7</fullName>
    </submittedName>
</protein>
<dbReference type="EMBL" id="JAHUTI010063016">
    <property type="protein sequence ID" value="MED6252908.1"/>
    <property type="molecule type" value="Genomic_DNA"/>
</dbReference>
<organism evidence="3 4">
    <name type="scientific">Ataeniobius toweri</name>
    <dbReference type="NCBI Taxonomy" id="208326"/>
    <lineage>
        <taxon>Eukaryota</taxon>
        <taxon>Metazoa</taxon>
        <taxon>Chordata</taxon>
        <taxon>Craniata</taxon>
        <taxon>Vertebrata</taxon>
        <taxon>Euteleostomi</taxon>
        <taxon>Actinopterygii</taxon>
        <taxon>Neopterygii</taxon>
        <taxon>Teleostei</taxon>
        <taxon>Neoteleostei</taxon>
        <taxon>Acanthomorphata</taxon>
        <taxon>Ovalentaria</taxon>
        <taxon>Atherinomorphae</taxon>
        <taxon>Cyprinodontiformes</taxon>
        <taxon>Goodeidae</taxon>
        <taxon>Ataeniobius</taxon>
    </lineage>
</organism>
<dbReference type="InterPro" id="IPR035892">
    <property type="entry name" value="C2_domain_sf"/>
</dbReference>
<dbReference type="PANTHER" id="PTHR23317">
    <property type="entry name" value="DEDICATOR OF CYTOKINESIS DOCK"/>
    <property type="match status" value="1"/>
</dbReference>
<feature type="domain" description="C2 DOCK-type" evidence="2">
    <location>
        <begin position="1"/>
        <end position="153"/>
    </location>
</feature>
<dbReference type="Gene3D" id="2.60.40.150">
    <property type="entry name" value="C2 domain"/>
    <property type="match status" value="1"/>
</dbReference>
<feature type="non-terminal residue" evidence="3">
    <location>
        <position position="1"/>
    </location>
</feature>
<dbReference type="PANTHER" id="PTHR23317:SF78">
    <property type="entry name" value="DEDICATOR OF CYTOKINESIS PROTEIN 7"/>
    <property type="match status" value="1"/>
</dbReference>
<reference evidence="3 4" key="1">
    <citation type="submission" date="2021-07" db="EMBL/GenBank/DDBJ databases">
        <authorList>
            <person name="Palmer J.M."/>
        </authorList>
    </citation>
    <scope>NUCLEOTIDE SEQUENCE [LARGE SCALE GENOMIC DNA]</scope>
    <source>
        <strain evidence="3 4">AT_MEX2019</strain>
        <tissue evidence="3">Muscle</tissue>
    </source>
</reference>
<dbReference type="InterPro" id="IPR026791">
    <property type="entry name" value="DOCK"/>
</dbReference>
<name>A0ABU7BRB8_9TELE</name>
<proteinExistence type="inferred from homology"/>
<keyword evidence="4" id="KW-1185">Reference proteome</keyword>
<accession>A0ABU7BRB8</accession>
<comment type="similarity">
    <text evidence="1">Belongs to the DOCK family.</text>
</comment>
<dbReference type="PROSITE" id="PS51650">
    <property type="entry name" value="C2_DOCK"/>
    <property type="match status" value="1"/>
</dbReference>
<comment type="caution">
    <text evidence="3">The sequence shown here is derived from an EMBL/GenBank/DDBJ whole genome shotgun (WGS) entry which is preliminary data.</text>
</comment>